<dbReference type="InterPro" id="IPR012341">
    <property type="entry name" value="6hp_glycosidase-like_sf"/>
</dbReference>
<reference evidence="6 7" key="1">
    <citation type="submission" date="2018-08" db="EMBL/GenBank/DDBJ databases">
        <title>A genome reference for cultivated species of the human gut microbiota.</title>
        <authorList>
            <person name="Zou Y."/>
            <person name="Xue W."/>
            <person name="Luo G."/>
        </authorList>
    </citation>
    <scope>NUCLEOTIDE SEQUENCE [LARGE SCALE GENOMIC DNA]</scope>
    <source>
        <strain evidence="6 7">TF05-5AC</strain>
    </source>
</reference>
<evidence type="ECO:0000259" key="3">
    <source>
        <dbReference type="Pfam" id="PF05592"/>
    </source>
</evidence>
<protein>
    <recommendedName>
        <fullName evidence="2">alpha-L-rhamnosidase</fullName>
        <ecNumber evidence="2">3.2.1.40</ecNumber>
    </recommendedName>
</protein>
<gene>
    <name evidence="6" type="ORF">DXC51_14665</name>
</gene>
<dbReference type="InterPro" id="IPR008902">
    <property type="entry name" value="Rhamnosid_concanavalin"/>
</dbReference>
<evidence type="ECO:0000256" key="1">
    <source>
        <dbReference type="ARBA" id="ARBA00001445"/>
    </source>
</evidence>
<evidence type="ECO:0000256" key="2">
    <source>
        <dbReference type="ARBA" id="ARBA00012652"/>
    </source>
</evidence>
<dbReference type="GO" id="GO:0005975">
    <property type="term" value="P:carbohydrate metabolic process"/>
    <property type="evidence" value="ECO:0007669"/>
    <property type="project" value="InterPro"/>
</dbReference>
<dbReference type="InterPro" id="IPR008928">
    <property type="entry name" value="6-hairpin_glycosidase_sf"/>
</dbReference>
<dbReference type="Pfam" id="PF08531">
    <property type="entry name" value="Bac_rhamnosid_N"/>
    <property type="match status" value="1"/>
</dbReference>
<dbReference type="SUPFAM" id="SSF48208">
    <property type="entry name" value="Six-hairpin glycosidases"/>
    <property type="match status" value="1"/>
</dbReference>
<dbReference type="AlphaFoldDB" id="A0A3E3I357"/>
<dbReference type="InterPro" id="IPR035396">
    <property type="entry name" value="Bac_rhamnosid6H"/>
</dbReference>
<feature type="domain" description="Alpha-L-rhamnosidase concanavalin-like" evidence="3">
    <location>
        <begin position="239"/>
        <end position="331"/>
    </location>
</feature>
<evidence type="ECO:0000259" key="4">
    <source>
        <dbReference type="Pfam" id="PF08531"/>
    </source>
</evidence>
<evidence type="ECO:0000313" key="7">
    <source>
        <dbReference type="Proteomes" id="UP000260812"/>
    </source>
</evidence>
<dbReference type="Gene3D" id="1.50.10.10">
    <property type="match status" value="1"/>
</dbReference>
<dbReference type="GO" id="GO:0030596">
    <property type="term" value="F:alpha-L-rhamnosidase activity"/>
    <property type="evidence" value="ECO:0007669"/>
    <property type="project" value="UniProtKB-EC"/>
</dbReference>
<dbReference type="InterPro" id="IPR016007">
    <property type="entry name" value="Alpha_rhamnosid"/>
</dbReference>
<dbReference type="Pfam" id="PF05592">
    <property type="entry name" value="Bac_rhamnosid"/>
    <property type="match status" value="1"/>
</dbReference>
<dbReference type="Pfam" id="PF17389">
    <property type="entry name" value="Bac_rhamnosid6H"/>
    <property type="match status" value="1"/>
</dbReference>
<dbReference type="PANTHER" id="PTHR33307">
    <property type="entry name" value="ALPHA-RHAMNOSIDASE (EUROFUNG)"/>
    <property type="match status" value="1"/>
</dbReference>
<dbReference type="EC" id="3.2.1.40" evidence="2"/>
<comment type="caution">
    <text evidence="6">The sequence shown here is derived from an EMBL/GenBank/DDBJ whole genome shotgun (WGS) entry which is preliminary data.</text>
</comment>
<accession>A0A3E3I357</accession>
<comment type="catalytic activity">
    <reaction evidence="1">
        <text>Hydrolysis of terminal non-reducing alpha-L-rhamnose residues in alpha-L-rhamnosides.</text>
        <dbReference type="EC" id="3.2.1.40"/>
    </reaction>
</comment>
<sequence length="777" mass="87619">MAHRREGIMNFPCQFISAGEDFADFNHQVPAPYIRKEFMLSDIPESAELLITGLGFYRVFINGTELTKCILAPYISNPDDIIYYDRYDALPYLTEGSNVIGIILGNGMQNAYGGFVWAFDKARWRGAPMTALRLDILLNDGAHIIVESDTTFRTHPSPLLEDELRCGECYDARLGIDNWCSPACSSVEDGPASAFREEDWKPVIRVTPPRGEMRLCKASPIKVYERRRAVSIIPYGDGYLYDFGVDAAGICELRIMGTPGQEIRISYAEWYHDGILEKKNLMFPEYDFPYTDRVQDSCYICRGGGEETYMPSFTYYGFRYAYVRGIKEEQAVPELLTYHICGGAFEENGSFSCSDETANQLQAMTRRATLSNFLWFPTDCPHREKNGWTGDAALSAEHMLLNLSVEDSLREWLRNVEAAQAPDGGLPGIVPTGGWGFGNGPAWDQVIVEIPFCLFKLRGDLDTAREAAPYIFRYLFFLSGSRNKRGLVDTGLGDWCETGKSGGGHKAPIEVTDTAISVHLLEEAGLLFRKLGMESEARYARKLREDLKKAFRKYLIDFSTMTVAGSCEASQSMAIYYGLFKKPERPAAFKRLLEIIHQNGDHMNAGALGMRVLFHVLSEYGQADLAYEMITRKDYPSYGNWIARGATSLWEDFLPPEADAHSRNHHFFGDISSWFIQAVAGIVPNPYMEDADYCLVKPHFIRALAYAQGSCRLPSGWISAHWSRLEDCREGEEVIRLEITVENGLRGRILLPAGWEFEDGFCEKPMKTGTYLCISRL</sequence>
<dbReference type="EMBL" id="QVLV01000009">
    <property type="protein sequence ID" value="RGE59213.1"/>
    <property type="molecule type" value="Genomic_DNA"/>
</dbReference>
<evidence type="ECO:0000313" key="6">
    <source>
        <dbReference type="EMBL" id="RGE59213.1"/>
    </source>
</evidence>
<feature type="domain" description="Alpha-L-rhamnosidase six-hairpin glycosidase" evidence="5">
    <location>
        <begin position="347"/>
        <end position="679"/>
    </location>
</feature>
<dbReference type="InterPro" id="IPR013737">
    <property type="entry name" value="Bac_rhamnosid_N"/>
</dbReference>
<keyword evidence="7" id="KW-1185">Reference proteome</keyword>
<name>A0A3E3I357_9FIRM</name>
<proteinExistence type="predicted"/>
<dbReference type="Gene3D" id="2.60.120.260">
    <property type="entry name" value="Galactose-binding domain-like"/>
    <property type="match status" value="2"/>
</dbReference>
<organism evidence="6 7">
    <name type="scientific">Eisenbergiella massiliensis</name>
    <dbReference type="NCBI Taxonomy" id="1720294"/>
    <lineage>
        <taxon>Bacteria</taxon>
        <taxon>Bacillati</taxon>
        <taxon>Bacillota</taxon>
        <taxon>Clostridia</taxon>
        <taxon>Lachnospirales</taxon>
        <taxon>Lachnospiraceae</taxon>
        <taxon>Eisenbergiella</taxon>
    </lineage>
</organism>
<dbReference type="PANTHER" id="PTHR33307:SF6">
    <property type="entry name" value="ALPHA-RHAMNOSIDASE (EUROFUNG)-RELATED"/>
    <property type="match status" value="1"/>
</dbReference>
<dbReference type="Proteomes" id="UP000260812">
    <property type="component" value="Unassembled WGS sequence"/>
</dbReference>
<feature type="domain" description="Bacterial alpha-L-rhamnosidase N-terminal" evidence="4">
    <location>
        <begin position="45"/>
        <end position="224"/>
    </location>
</feature>
<evidence type="ECO:0000259" key="5">
    <source>
        <dbReference type="Pfam" id="PF17389"/>
    </source>
</evidence>